<dbReference type="RefSeq" id="WP_132954270.1">
    <property type="nucleotide sequence ID" value="NZ_CALJUB010000071.1"/>
</dbReference>
<evidence type="ECO:0000313" key="4">
    <source>
        <dbReference type="Proteomes" id="UP000294721"/>
    </source>
</evidence>
<keyword evidence="1" id="KW-0732">Signal</keyword>
<sequence>MKKTLLVLSAALPALALADVQLYGTIRSGVSVSQTKIGNERFTTTSVDDLGSHIGLRGSHPIGGSNQVTWQFSEDVPVGQADTSMRGYFRNKKNSSTPISYD</sequence>
<dbReference type="Gene3D" id="2.40.160.10">
    <property type="entry name" value="Porin"/>
    <property type="match status" value="1"/>
</dbReference>
<gene>
    <name evidence="2" type="ORF">EV680_1218</name>
    <name evidence="3" type="ORF">LVJ78_01595</name>
</gene>
<dbReference type="KEGG" id="usu:LVJ78_01595"/>
<evidence type="ECO:0000313" key="5">
    <source>
        <dbReference type="Proteomes" id="UP000829756"/>
    </source>
</evidence>
<evidence type="ECO:0000313" key="2">
    <source>
        <dbReference type="EMBL" id="TCP03196.1"/>
    </source>
</evidence>
<dbReference type="GO" id="GO:0015288">
    <property type="term" value="F:porin activity"/>
    <property type="evidence" value="ECO:0007669"/>
    <property type="project" value="InterPro"/>
</dbReference>
<reference evidence="3" key="3">
    <citation type="journal article" date="2022" name="Res Sq">
        <title>Evolution of multicellular longitudinally dividing oral cavity symbionts (Neisseriaceae).</title>
        <authorList>
            <person name="Nyongesa S."/>
            <person name="Weber P."/>
            <person name="Bernet E."/>
            <person name="Pullido F."/>
            <person name="Nieckarz M."/>
            <person name="Delaby M."/>
            <person name="Nieves C."/>
            <person name="Viehboeck T."/>
            <person name="Krause N."/>
            <person name="Rivera-Millot A."/>
            <person name="Nakamura A."/>
            <person name="Vischer N."/>
            <person name="VanNieuwenhze M."/>
            <person name="Brun Y."/>
            <person name="Cava F."/>
            <person name="Bulgheresi S."/>
            <person name="Veyrier F."/>
        </authorList>
    </citation>
    <scope>NUCLEOTIDE SEQUENCE</scope>
    <source>
        <strain evidence="3">1258/02</strain>
    </source>
</reference>
<dbReference type="InterPro" id="IPR023614">
    <property type="entry name" value="Porin_dom_sf"/>
</dbReference>
<accession>A0AAE9GX40</accession>
<dbReference type="Proteomes" id="UP000829756">
    <property type="component" value="Chromosome"/>
</dbReference>
<evidence type="ECO:0000313" key="3">
    <source>
        <dbReference type="EMBL" id="UOO79752.1"/>
    </source>
</evidence>
<feature type="chain" id="PRO_5042140975" evidence="1">
    <location>
        <begin position="19"/>
        <end position="102"/>
    </location>
</feature>
<keyword evidence="4" id="KW-1185">Reference proteome</keyword>
<dbReference type="AlphaFoldDB" id="A0AAE9GX40"/>
<dbReference type="SUPFAM" id="SSF56935">
    <property type="entry name" value="Porins"/>
    <property type="match status" value="1"/>
</dbReference>
<dbReference type="Proteomes" id="UP000294721">
    <property type="component" value="Unassembled WGS sequence"/>
</dbReference>
<evidence type="ECO:0000256" key="1">
    <source>
        <dbReference type="SAM" id="SignalP"/>
    </source>
</evidence>
<reference evidence="2 4" key="1">
    <citation type="submission" date="2019-03" db="EMBL/GenBank/DDBJ databases">
        <title>Genomic Encyclopedia of Type Strains, Phase IV (KMG-IV): sequencing the most valuable type-strain genomes for metagenomic binning, comparative biology and taxonomic classification.</title>
        <authorList>
            <person name="Goeker M."/>
        </authorList>
    </citation>
    <scope>NUCLEOTIDE SEQUENCE [LARGE SCALE GENOMIC DNA]</scope>
    <source>
        <strain evidence="2 4">DSM 17474</strain>
    </source>
</reference>
<proteinExistence type="predicted"/>
<feature type="signal peptide" evidence="1">
    <location>
        <begin position="1"/>
        <end position="18"/>
    </location>
</feature>
<protein>
    <submittedName>
        <fullName evidence="3">Porin</fullName>
    </submittedName>
</protein>
<dbReference type="GO" id="GO:0016020">
    <property type="term" value="C:membrane"/>
    <property type="evidence" value="ECO:0007669"/>
    <property type="project" value="InterPro"/>
</dbReference>
<dbReference type="EMBL" id="CP091507">
    <property type="protein sequence ID" value="UOO79752.1"/>
    <property type="molecule type" value="Genomic_DNA"/>
</dbReference>
<dbReference type="EMBL" id="SLXE01000021">
    <property type="protein sequence ID" value="TCP03196.1"/>
    <property type="molecule type" value="Genomic_DNA"/>
</dbReference>
<name>A0AAE9GX40_9NEIS</name>
<reference evidence="3" key="2">
    <citation type="submission" date="2021-12" db="EMBL/GenBank/DDBJ databases">
        <authorList>
            <person name="Veyrier F.J."/>
        </authorList>
    </citation>
    <scope>NUCLEOTIDE SEQUENCE</scope>
    <source>
        <strain evidence="3">1258/02</strain>
    </source>
</reference>
<organism evidence="3 5">
    <name type="scientific">Uruburuella suis</name>
    <dbReference type="NCBI Taxonomy" id="252130"/>
    <lineage>
        <taxon>Bacteria</taxon>
        <taxon>Pseudomonadati</taxon>
        <taxon>Pseudomonadota</taxon>
        <taxon>Betaproteobacteria</taxon>
        <taxon>Neisseriales</taxon>
        <taxon>Neisseriaceae</taxon>
        <taxon>Uruburuella</taxon>
    </lineage>
</organism>